<dbReference type="Proteomes" id="UP000652567">
    <property type="component" value="Unassembled WGS sequence"/>
</dbReference>
<reference evidence="1" key="1">
    <citation type="submission" date="2018-07" db="EMBL/GenBank/DDBJ databases">
        <title>Genome assembly of strain Ka43.</title>
        <authorList>
            <person name="Kukolya J."/>
            <person name="Nagy I."/>
            <person name="Horvath B."/>
            <person name="Toth A."/>
        </authorList>
    </citation>
    <scope>NUCLEOTIDE SEQUENCE</scope>
    <source>
        <strain evidence="1">KB43</strain>
    </source>
</reference>
<sequence>MGQSFQELILARLLATLTFLLVAVQVCAGQQVDIYRAEALVTSQQASERATAARGGLREVMIRVSGDRAAADHPTIASAIRQAQNYLHEFSYASTDKRIESDTGSLPATLLIMKFSPAGIEQLLRDAGLPLWPANRPKLMVWIISEDNQGAQHRVPDEPALQAIYAQAAVRGLPLLFPLQDFEDTIALPSELLSELDEDAIRSASERYKPDAILAGKLSQAPDGQWQSSWLLMQSNDVQPVNGSGADLAAQISSAIDYSADQFARQYAIVPRAGNADPDVVVLRINDVADFADFKQVQRYFEGMAMVKHFELLQAEGNRLTVQLQIEGDLTLLSSTLELGKKLFPVASVSIETPFMAVASQPGELSADPVAAPSASIIGSGSRDNPLTYRWAD</sequence>
<dbReference type="AlphaFoldDB" id="A0A928YTK4"/>
<protein>
    <submittedName>
        <fullName evidence="1">DUF2066 domain-containing protein</fullName>
    </submittedName>
</protein>
<comment type="caution">
    <text evidence="1">The sequence shown here is derived from an EMBL/GenBank/DDBJ whole genome shotgun (WGS) entry which is preliminary data.</text>
</comment>
<evidence type="ECO:0000313" key="1">
    <source>
        <dbReference type="EMBL" id="MBE8716952.1"/>
    </source>
</evidence>
<gene>
    <name evidence="1" type="ORF">C4F51_07075</name>
</gene>
<dbReference type="EMBL" id="PRDL01000001">
    <property type="protein sequence ID" value="MBE8716952.1"/>
    <property type="molecule type" value="Genomic_DNA"/>
</dbReference>
<proteinExistence type="predicted"/>
<name>A0A928YTK4_9GAMM</name>
<dbReference type="InterPro" id="IPR018642">
    <property type="entry name" value="DUF2066"/>
</dbReference>
<keyword evidence="2" id="KW-1185">Reference proteome</keyword>
<accession>A0A928YTK4</accession>
<organism evidence="1 2">
    <name type="scientific">Cellvibrio polysaccharolyticus</name>
    <dbReference type="NCBI Taxonomy" id="2082724"/>
    <lineage>
        <taxon>Bacteria</taxon>
        <taxon>Pseudomonadati</taxon>
        <taxon>Pseudomonadota</taxon>
        <taxon>Gammaproteobacteria</taxon>
        <taxon>Cellvibrionales</taxon>
        <taxon>Cellvibrionaceae</taxon>
        <taxon>Cellvibrio</taxon>
    </lineage>
</organism>
<dbReference type="Pfam" id="PF09839">
    <property type="entry name" value="DUF2066"/>
    <property type="match status" value="1"/>
</dbReference>
<evidence type="ECO:0000313" key="2">
    <source>
        <dbReference type="Proteomes" id="UP000652567"/>
    </source>
</evidence>